<sequence>MPDRTGPTGPTGPELIKIRLRLYGEYPYIHPELWHIHLGTKASPADGVQSGGVWDWLIETVVNPNDVPKAVENPYDVPKAVVNPDDAPKTVVNADDAPKAVVNPDDAPKAVVNPDDGPKTIKIEHA</sequence>
<feature type="compositionally biased region" description="Basic and acidic residues" evidence="1">
    <location>
        <begin position="116"/>
        <end position="126"/>
    </location>
</feature>
<accession>A0A7J6ML49</accession>
<evidence type="ECO:0000313" key="3">
    <source>
        <dbReference type="Proteomes" id="UP000591131"/>
    </source>
</evidence>
<proteinExistence type="predicted"/>
<comment type="caution">
    <text evidence="2">The sequence shown here is derived from an EMBL/GenBank/DDBJ whole genome shotgun (WGS) entry which is preliminary data.</text>
</comment>
<dbReference type="EMBL" id="JAAPAO010000114">
    <property type="protein sequence ID" value="KAF4672283.1"/>
    <property type="molecule type" value="Genomic_DNA"/>
</dbReference>
<evidence type="ECO:0000256" key="1">
    <source>
        <dbReference type="SAM" id="MobiDB-lite"/>
    </source>
</evidence>
<reference evidence="2 3" key="1">
    <citation type="submission" date="2020-04" db="EMBL/GenBank/DDBJ databases">
        <title>Perkinsus chesapeaki whole genome sequence.</title>
        <authorList>
            <person name="Bogema D.R."/>
        </authorList>
    </citation>
    <scope>NUCLEOTIDE SEQUENCE [LARGE SCALE GENOMIC DNA]</scope>
    <source>
        <strain evidence="2">ATCC PRA-425</strain>
    </source>
</reference>
<name>A0A7J6ML49_PERCH</name>
<protein>
    <submittedName>
        <fullName evidence="2">Uncharacterized protein</fullName>
    </submittedName>
</protein>
<dbReference type="AlphaFoldDB" id="A0A7J6ML49"/>
<feature type="region of interest" description="Disordered" evidence="1">
    <location>
        <begin position="86"/>
        <end position="126"/>
    </location>
</feature>
<keyword evidence="3" id="KW-1185">Reference proteome</keyword>
<dbReference type="Proteomes" id="UP000591131">
    <property type="component" value="Unassembled WGS sequence"/>
</dbReference>
<evidence type="ECO:0000313" key="2">
    <source>
        <dbReference type="EMBL" id="KAF4672283.1"/>
    </source>
</evidence>
<dbReference type="OrthoDB" id="3431997at2759"/>
<organism evidence="2 3">
    <name type="scientific">Perkinsus chesapeaki</name>
    <name type="common">Clam parasite</name>
    <name type="synonym">Perkinsus andrewsi</name>
    <dbReference type="NCBI Taxonomy" id="330153"/>
    <lineage>
        <taxon>Eukaryota</taxon>
        <taxon>Sar</taxon>
        <taxon>Alveolata</taxon>
        <taxon>Perkinsozoa</taxon>
        <taxon>Perkinsea</taxon>
        <taxon>Perkinsida</taxon>
        <taxon>Perkinsidae</taxon>
        <taxon>Perkinsus</taxon>
    </lineage>
</organism>
<gene>
    <name evidence="2" type="ORF">FOL47_000728</name>
</gene>